<keyword evidence="8" id="KW-1185">Reference proteome</keyword>
<evidence type="ECO:0000256" key="5">
    <source>
        <dbReference type="ARBA" id="ARBA00062515"/>
    </source>
</evidence>
<dbReference type="GO" id="GO:0046872">
    <property type="term" value="F:metal ion binding"/>
    <property type="evidence" value="ECO:0007669"/>
    <property type="project" value="UniProtKB-KW"/>
</dbReference>
<dbReference type="InterPro" id="IPR005950">
    <property type="entry name" value="ModA"/>
</dbReference>
<gene>
    <name evidence="7" type="ORF">A7E75_05865</name>
</gene>
<dbReference type="Proteomes" id="UP000182264">
    <property type="component" value="Chromosome"/>
</dbReference>
<feature type="binding site" evidence="6">
    <location>
        <position position="150"/>
    </location>
    <ligand>
        <name>molybdate</name>
        <dbReference type="ChEBI" id="CHEBI:36264"/>
    </ligand>
</feature>
<dbReference type="OrthoDB" id="9785015at2"/>
<dbReference type="PANTHER" id="PTHR30632">
    <property type="entry name" value="MOLYBDATE-BINDING PERIPLASMIC PROTEIN"/>
    <property type="match status" value="1"/>
</dbReference>
<dbReference type="InterPro" id="IPR050682">
    <property type="entry name" value="ModA/WtpA"/>
</dbReference>
<keyword evidence="3 6" id="KW-0479">Metal-binding</keyword>
<evidence type="ECO:0000256" key="1">
    <source>
        <dbReference type="ARBA" id="ARBA00009175"/>
    </source>
</evidence>
<organism evidence="7 8">
    <name type="scientific">Syntrophotalea acetylenica</name>
    <name type="common">Pelobacter acetylenicus</name>
    <dbReference type="NCBI Taxonomy" id="29542"/>
    <lineage>
        <taxon>Bacteria</taxon>
        <taxon>Pseudomonadati</taxon>
        <taxon>Thermodesulfobacteriota</taxon>
        <taxon>Desulfuromonadia</taxon>
        <taxon>Desulfuromonadales</taxon>
        <taxon>Syntrophotaleaceae</taxon>
        <taxon>Syntrophotalea</taxon>
    </lineage>
</organism>
<accession>A0A1L3GFI7</accession>
<proteinExistence type="inferred from homology"/>
<name>A0A1L3GFI7_SYNAC</name>
<keyword evidence="2 6" id="KW-0500">Molybdenum</keyword>
<feature type="binding site" evidence="6">
    <location>
        <position position="177"/>
    </location>
    <ligand>
        <name>molybdate</name>
        <dbReference type="ChEBI" id="CHEBI:36264"/>
    </ligand>
</feature>
<evidence type="ECO:0000256" key="4">
    <source>
        <dbReference type="ARBA" id="ARBA00022729"/>
    </source>
</evidence>
<protein>
    <submittedName>
        <fullName evidence="7">Molybdate ABC transporter substrate-binding protein</fullName>
    </submittedName>
</protein>
<dbReference type="GO" id="GO:1901359">
    <property type="term" value="F:tungstate binding"/>
    <property type="evidence" value="ECO:0007669"/>
    <property type="project" value="UniProtKB-ARBA"/>
</dbReference>
<dbReference type="PANTHER" id="PTHR30632:SF0">
    <property type="entry name" value="SULFATE-BINDING PROTEIN"/>
    <property type="match status" value="1"/>
</dbReference>
<evidence type="ECO:0000256" key="3">
    <source>
        <dbReference type="ARBA" id="ARBA00022723"/>
    </source>
</evidence>
<dbReference type="Gene3D" id="3.40.190.10">
    <property type="entry name" value="Periplasmic binding protein-like II"/>
    <property type="match status" value="2"/>
</dbReference>
<evidence type="ECO:0000256" key="6">
    <source>
        <dbReference type="PIRSR" id="PIRSR004846-1"/>
    </source>
</evidence>
<dbReference type="STRING" id="29542.A6070_14505"/>
<dbReference type="AlphaFoldDB" id="A0A1L3GFI7"/>
<dbReference type="EMBL" id="CP015518">
    <property type="protein sequence ID" value="APG24605.1"/>
    <property type="molecule type" value="Genomic_DNA"/>
</dbReference>
<evidence type="ECO:0000256" key="2">
    <source>
        <dbReference type="ARBA" id="ARBA00022505"/>
    </source>
</evidence>
<sequence length="270" mass="29141">MRCAIVRWMLAFFIMATALIPTPGFAREDKPTVLHISAGVGLKDALFDIQKAYARKQPGVVLELNFAASGFLRKQIEQGAPVDLFLAPGIQHLQALIDAGHTDARHSCALLGNRLVLIVSKEKRHVIKGFADLSRHAHSISIGLPEMVPAGSYARQALEHQQLWKNLEPRMIYGKSVRQVLAYVDSGNVDAGLVFASDAPLANNATVAALAPESSHQPIVFAMAGMLGSPRSAALQVFMTFLKGGEAAAIFARHGFTPLQGKPYQAVLDK</sequence>
<reference evidence="7 8" key="1">
    <citation type="journal article" date="2017" name="Genome Announc.">
        <title>Complete Genome Sequences of Two Acetylene-Fermenting Pelobacter acetylenicus Strains.</title>
        <authorList>
            <person name="Sutton J.M."/>
            <person name="Baesman S.M."/>
            <person name="Fierst J.L."/>
            <person name="Poret-Peterson A.T."/>
            <person name="Oremland R.S."/>
            <person name="Dunlap D.S."/>
            <person name="Akob D.M."/>
        </authorList>
    </citation>
    <scope>NUCLEOTIDE SEQUENCE [LARGE SCALE GENOMIC DNA]</scope>
    <source>
        <strain evidence="7 8">DSM 3247</strain>
    </source>
</reference>
<comment type="subunit">
    <text evidence="5">The complex is composed of two ATP-binding proteins (ModC), two transmembrane proteins (ModB) and a solute-binding protein (ModA).</text>
</comment>
<dbReference type="GO" id="GO:0015689">
    <property type="term" value="P:molybdate ion transport"/>
    <property type="evidence" value="ECO:0007669"/>
    <property type="project" value="InterPro"/>
</dbReference>
<keyword evidence="4" id="KW-0732">Signal</keyword>
<evidence type="ECO:0000313" key="7">
    <source>
        <dbReference type="EMBL" id="APG24605.1"/>
    </source>
</evidence>
<feature type="binding site" evidence="6">
    <location>
        <position position="69"/>
    </location>
    <ligand>
        <name>molybdate</name>
        <dbReference type="ChEBI" id="CHEBI:36264"/>
    </ligand>
</feature>
<comment type="similarity">
    <text evidence="1">Belongs to the bacterial solute-binding protein ModA family.</text>
</comment>
<dbReference type="KEGG" id="pace:A6070_14505"/>
<dbReference type="FunFam" id="3.40.190.10:FF:000035">
    <property type="entry name" value="Molybdate ABC transporter substrate-binding protein"/>
    <property type="match status" value="1"/>
</dbReference>
<dbReference type="RefSeq" id="WP_072286447.1">
    <property type="nucleotide sequence ID" value="NZ_CP015455.1"/>
</dbReference>
<dbReference type="PIRSF" id="PIRSF004846">
    <property type="entry name" value="ModA"/>
    <property type="match status" value="1"/>
</dbReference>
<dbReference type="SUPFAM" id="SSF53850">
    <property type="entry name" value="Periplasmic binding protein-like II"/>
    <property type="match status" value="1"/>
</dbReference>
<dbReference type="NCBIfam" id="TIGR01256">
    <property type="entry name" value="modA"/>
    <property type="match status" value="1"/>
</dbReference>
<dbReference type="GO" id="GO:0030973">
    <property type="term" value="F:molybdate ion binding"/>
    <property type="evidence" value="ECO:0007669"/>
    <property type="project" value="TreeGrafter"/>
</dbReference>
<dbReference type="Pfam" id="PF13531">
    <property type="entry name" value="SBP_bac_11"/>
    <property type="match status" value="1"/>
</dbReference>
<evidence type="ECO:0000313" key="8">
    <source>
        <dbReference type="Proteomes" id="UP000182264"/>
    </source>
</evidence>